<dbReference type="EMBL" id="LAZR01001697">
    <property type="protein sequence ID" value="KKN40560.1"/>
    <property type="molecule type" value="Genomic_DNA"/>
</dbReference>
<proteinExistence type="predicted"/>
<name>A0A0F9Q995_9ZZZZ</name>
<accession>A0A0F9Q995</accession>
<dbReference type="AlphaFoldDB" id="A0A0F9Q995"/>
<organism evidence="1">
    <name type="scientific">marine sediment metagenome</name>
    <dbReference type="NCBI Taxonomy" id="412755"/>
    <lineage>
        <taxon>unclassified sequences</taxon>
        <taxon>metagenomes</taxon>
        <taxon>ecological metagenomes</taxon>
    </lineage>
</organism>
<comment type="caution">
    <text evidence="1">The sequence shown here is derived from an EMBL/GenBank/DDBJ whole genome shotgun (WGS) entry which is preliminary data.</text>
</comment>
<protein>
    <submittedName>
        <fullName evidence="1">Uncharacterized protein</fullName>
    </submittedName>
</protein>
<sequence length="39" mass="4709">MNKLIKQMIETEKKFDDKENFICRCSENKDSVKEIKDET</sequence>
<evidence type="ECO:0000313" key="1">
    <source>
        <dbReference type="EMBL" id="KKN40560.1"/>
    </source>
</evidence>
<gene>
    <name evidence="1" type="ORF">LCGC14_0731960</name>
</gene>
<reference evidence="1" key="1">
    <citation type="journal article" date="2015" name="Nature">
        <title>Complex archaea that bridge the gap between prokaryotes and eukaryotes.</title>
        <authorList>
            <person name="Spang A."/>
            <person name="Saw J.H."/>
            <person name="Jorgensen S.L."/>
            <person name="Zaremba-Niedzwiedzka K."/>
            <person name="Martijn J."/>
            <person name="Lind A.E."/>
            <person name="van Eijk R."/>
            <person name="Schleper C."/>
            <person name="Guy L."/>
            <person name="Ettema T.J."/>
        </authorList>
    </citation>
    <scope>NUCLEOTIDE SEQUENCE</scope>
</reference>